<feature type="compositionally biased region" description="Basic and acidic residues" evidence="1">
    <location>
        <begin position="243"/>
        <end position="255"/>
    </location>
</feature>
<dbReference type="PANTHER" id="PTHR44394:SF1">
    <property type="entry name" value="BETA-ALANINE-ACTIVATING ENZYME"/>
    <property type="match status" value="1"/>
</dbReference>
<dbReference type="OrthoDB" id="2157762at2759"/>
<accession>A0A139AND0</accession>
<dbReference type="InterPro" id="IPR000873">
    <property type="entry name" value="AMP-dep_synth/lig_dom"/>
</dbReference>
<dbReference type="InterPro" id="IPR052091">
    <property type="entry name" value="Beta-ala_Activ/Resist"/>
</dbReference>
<dbReference type="Gene3D" id="3.40.50.12780">
    <property type="entry name" value="N-terminal domain of ligase-like"/>
    <property type="match status" value="1"/>
</dbReference>
<feature type="domain" description="AMP-dependent synthetase/ligase" evidence="2">
    <location>
        <begin position="27"/>
        <end position="233"/>
    </location>
</feature>
<reference evidence="3 4" key="1">
    <citation type="journal article" date="2015" name="Genome Biol. Evol.">
        <title>Phylogenomic analyses indicate that early fungi evolved digesting cell walls of algal ancestors of land plants.</title>
        <authorList>
            <person name="Chang Y."/>
            <person name="Wang S."/>
            <person name="Sekimoto S."/>
            <person name="Aerts A.L."/>
            <person name="Choi C."/>
            <person name="Clum A."/>
            <person name="LaButti K.M."/>
            <person name="Lindquist E.A."/>
            <person name="Yee Ngan C."/>
            <person name="Ohm R.A."/>
            <person name="Salamov A.A."/>
            <person name="Grigoriev I.V."/>
            <person name="Spatafora J.W."/>
            <person name="Berbee M.L."/>
        </authorList>
    </citation>
    <scope>NUCLEOTIDE SEQUENCE [LARGE SCALE GENOMIC DNA]</scope>
    <source>
        <strain evidence="3 4">JEL478</strain>
    </source>
</reference>
<gene>
    <name evidence="3" type="ORF">M427DRAFT_225473</name>
</gene>
<proteinExistence type="predicted"/>
<protein>
    <submittedName>
        <fullName evidence="3">Acetyl-CoA synthetase-like protein</fullName>
    </submittedName>
</protein>
<keyword evidence="4" id="KW-1185">Reference proteome</keyword>
<evidence type="ECO:0000259" key="2">
    <source>
        <dbReference type="Pfam" id="PF00501"/>
    </source>
</evidence>
<organism evidence="3 4">
    <name type="scientific">Gonapodya prolifera (strain JEL478)</name>
    <name type="common">Monoblepharis prolifera</name>
    <dbReference type="NCBI Taxonomy" id="1344416"/>
    <lineage>
        <taxon>Eukaryota</taxon>
        <taxon>Fungi</taxon>
        <taxon>Fungi incertae sedis</taxon>
        <taxon>Chytridiomycota</taxon>
        <taxon>Chytridiomycota incertae sedis</taxon>
        <taxon>Monoblepharidomycetes</taxon>
        <taxon>Monoblepharidales</taxon>
        <taxon>Gonapodyaceae</taxon>
        <taxon>Gonapodya</taxon>
    </lineage>
</organism>
<dbReference type="InterPro" id="IPR042099">
    <property type="entry name" value="ANL_N_sf"/>
</dbReference>
<feature type="region of interest" description="Disordered" evidence="1">
    <location>
        <begin position="44"/>
        <end position="63"/>
    </location>
</feature>
<dbReference type="AlphaFoldDB" id="A0A139AND0"/>
<feature type="region of interest" description="Disordered" evidence="1">
    <location>
        <begin position="239"/>
        <end position="284"/>
    </location>
</feature>
<dbReference type="SUPFAM" id="SSF56801">
    <property type="entry name" value="Acetyl-CoA synthetase-like"/>
    <property type="match status" value="1"/>
</dbReference>
<evidence type="ECO:0000256" key="1">
    <source>
        <dbReference type="SAM" id="MobiDB-lite"/>
    </source>
</evidence>
<feature type="region of interest" description="Disordered" evidence="1">
    <location>
        <begin position="336"/>
        <end position="356"/>
    </location>
</feature>
<sequence length="414" mass="45393">MESDTGTLAAHLVVAEQNDFERIRELFILSDRSVALPGELLLGATPASPSSNPPTHEDAQSPTKGLDTAYIIHTSGTTRPDGLGLSVHVTHSSFMANLEGLLEIYSPNTPGFTLAQLSPPTFDPSLIEMFLPLTAGGAVSITPNHVFIHDPIPLLTEHHVTHLSCTPSFLRCLQRSHVRAILEGGTPVTHLMLGGEPFPLRALSDITGQIKVSCWNLYGTTECSVWACASKVKFRSNSDGDGIGEHVDAATEHVSDRKKRRADSHEPPPKRQRRDTGTTIPEEYAPLGQPLAHTWLHLVDVASNKPIWSNYPPYPSLATHSDEEVLAEVHLGGPRRTTLVKPTDEPSKDPPTMRPTGDIVRVVWSQDKDRGSPEPEMYYVERRDDQVKRFGMRLDLASVATALRAGLMRKGECE</sequence>
<dbReference type="STRING" id="1344416.A0A139AND0"/>
<feature type="compositionally biased region" description="Low complexity" evidence="1">
    <location>
        <begin position="44"/>
        <end position="54"/>
    </location>
</feature>
<evidence type="ECO:0000313" key="3">
    <source>
        <dbReference type="EMBL" id="KXS18251.1"/>
    </source>
</evidence>
<name>A0A139AND0_GONPJ</name>
<dbReference type="EMBL" id="KQ965743">
    <property type="protein sequence ID" value="KXS18251.1"/>
    <property type="molecule type" value="Genomic_DNA"/>
</dbReference>
<dbReference type="PANTHER" id="PTHR44394">
    <property type="entry name" value="BETA-ALANINE-ACTIVATING ENZYME"/>
    <property type="match status" value="1"/>
</dbReference>
<dbReference type="Proteomes" id="UP000070544">
    <property type="component" value="Unassembled WGS sequence"/>
</dbReference>
<dbReference type="GO" id="GO:0043041">
    <property type="term" value="P:amino acid activation for nonribosomal peptide biosynthetic process"/>
    <property type="evidence" value="ECO:0007669"/>
    <property type="project" value="TreeGrafter"/>
</dbReference>
<evidence type="ECO:0000313" key="4">
    <source>
        <dbReference type="Proteomes" id="UP000070544"/>
    </source>
</evidence>
<dbReference type="Pfam" id="PF00501">
    <property type="entry name" value="AMP-binding"/>
    <property type="match status" value="1"/>
</dbReference>